<protein>
    <submittedName>
        <fullName evidence="1">Uncharacterized protein</fullName>
    </submittedName>
</protein>
<dbReference type="RefSeq" id="WP_184013466.1">
    <property type="nucleotide sequence ID" value="NZ_JACHHQ010000010.1"/>
</dbReference>
<evidence type="ECO:0000313" key="2">
    <source>
        <dbReference type="Proteomes" id="UP000571084"/>
    </source>
</evidence>
<organism evidence="1 2">
    <name type="scientific">Glaciimonas immobilis</name>
    <dbReference type="NCBI Taxonomy" id="728004"/>
    <lineage>
        <taxon>Bacteria</taxon>
        <taxon>Pseudomonadati</taxon>
        <taxon>Pseudomonadota</taxon>
        <taxon>Betaproteobacteria</taxon>
        <taxon>Burkholderiales</taxon>
        <taxon>Oxalobacteraceae</taxon>
        <taxon>Glaciimonas</taxon>
    </lineage>
</organism>
<sequence length="123" mass="14164">TPYRSRVWKNYLALANTDQKWFDMLKSRIDTLNAADNLSGYHPAKTNAENDALVPYYRADKIKAQQNAQQQTVFSPEEQAELAQFFPLQTDADVAELRSVLIVTQTNTRREGSGYLRPRHVFE</sequence>
<gene>
    <name evidence="1" type="ORF">HNR39_003985</name>
</gene>
<feature type="non-terminal residue" evidence="1">
    <location>
        <position position="1"/>
    </location>
</feature>
<dbReference type="EMBL" id="JACHHQ010000010">
    <property type="protein sequence ID" value="MBB5202122.1"/>
    <property type="molecule type" value="Genomic_DNA"/>
</dbReference>
<reference evidence="1 2" key="1">
    <citation type="submission" date="2020-08" db="EMBL/GenBank/DDBJ databases">
        <title>Genomic Encyclopedia of Type Strains, Phase IV (KMG-IV): sequencing the most valuable type-strain genomes for metagenomic binning, comparative biology and taxonomic classification.</title>
        <authorList>
            <person name="Goeker M."/>
        </authorList>
    </citation>
    <scope>NUCLEOTIDE SEQUENCE [LARGE SCALE GENOMIC DNA]</scope>
    <source>
        <strain evidence="1 2">DSM 23240</strain>
    </source>
</reference>
<proteinExistence type="predicted"/>
<dbReference type="Proteomes" id="UP000571084">
    <property type="component" value="Unassembled WGS sequence"/>
</dbReference>
<evidence type="ECO:0000313" key="1">
    <source>
        <dbReference type="EMBL" id="MBB5202122.1"/>
    </source>
</evidence>
<accession>A0A840RY23</accession>
<keyword evidence="2" id="KW-1185">Reference proteome</keyword>
<dbReference type="AlphaFoldDB" id="A0A840RY23"/>
<comment type="caution">
    <text evidence="1">The sequence shown here is derived from an EMBL/GenBank/DDBJ whole genome shotgun (WGS) entry which is preliminary data.</text>
</comment>
<name>A0A840RY23_9BURK</name>